<comment type="caution">
    <text evidence="11">The sequence shown here is derived from an EMBL/GenBank/DDBJ whole genome shotgun (WGS) entry which is preliminary data.</text>
</comment>
<dbReference type="SUPFAM" id="SSF55874">
    <property type="entry name" value="ATPase domain of HSP90 chaperone/DNA topoisomerase II/histidine kinase"/>
    <property type="match status" value="1"/>
</dbReference>
<dbReference type="GO" id="GO:0005524">
    <property type="term" value="F:ATP binding"/>
    <property type="evidence" value="ECO:0007669"/>
    <property type="project" value="UniProtKB-KW"/>
</dbReference>
<evidence type="ECO:0000256" key="8">
    <source>
        <dbReference type="ARBA" id="ARBA00023125"/>
    </source>
</evidence>
<proteinExistence type="inferred from homology"/>
<keyword evidence="8" id="KW-0238">DNA-binding</keyword>
<dbReference type="CDD" id="cd16928">
    <property type="entry name" value="HATPase_GyrB-like"/>
    <property type="match status" value="1"/>
</dbReference>
<evidence type="ECO:0000256" key="1">
    <source>
        <dbReference type="ARBA" id="ARBA00000185"/>
    </source>
</evidence>
<dbReference type="PANTHER" id="PTHR45866">
    <property type="entry name" value="DNA GYRASE/TOPOISOMERASE SUBUNIT B"/>
    <property type="match status" value="1"/>
</dbReference>
<dbReference type="InterPro" id="IPR020568">
    <property type="entry name" value="Ribosomal_Su5_D2-typ_SF"/>
</dbReference>
<protein>
    <recommendedName>
        <fullName evidence="4">DNA topoisomerase (ATP-hydrolyzing)</fullName>
        <ecNumber evidence="4">5.6.2.2</ecNumber>
    </recommendedName>
</protein>
<name>A0A955RX33_UNCKA</name>
<evidence type="ECO:0000256" key="9">
    <source>
        <dbReference type="ARBA" id="ARBA00023235"/>
    </source>
</evidence>
<dbReference type="SMART" id="SM00387">
    <property type="entry name" value="HATPase_c"/>
    <property type="match status" value="1"/>
</dbReference>
<dbReference type="InterPro" id="IPR000565">
    <property type="entry name" value="Topo_IIA_B"/>
</dbReference>
<reference evidence="11" key="1">
    <citation type="submission" date="2020-04" db="EMBL/GenBank/DDBJ databases">
        <authorList>
            <person name="Zhang T."/>
        </authorList>
    </citation>
    <scope>NUCLEOTIDE SEQUENCE</scope>
    <source>
        <strain evidence="11">HKST-UBA02</strain>
    </source>
</reference>
<evidence type="ECO:0000256" key="2">
    <source>
        <dbReference type="ARBA" id="ARBA00001946"/>
    </source>
</evidence>
<dbReference type="Gene3D" id="3.30.565.10">
    <property type="entry name" value="Histidine kinase-like ATPase, C-terminal domain"/>
    <property type="match status" value="1"/>
</dbReference>
<evidence type="ECO:0000259" key="10">
    <source>
        <dbReference type="SMART" id="SM00387"/>
    </source>
</evidence>
<evidence type="ECO:0000256" key="4">
    <source>
        <dbReference type="ARBA" id="ARBA00012895"/>
    </source>
</evidence>
<evidence type="ECO:0000256" key="5">
    <source>
        <dbReference type="ARBA" id="ARBA00022741"/>
    </source>
</evidence>
<dbReference type="GO" id="GO:0003918">
    <property type="term" value="F:DNA topoisomerase type II (double strand cut, ATP-hydrolyzing) activity"/>
    <property type="evidence" value="ECO:0007669"/>
    <property type="project" value="UniProtKB-EC"/>
</dbReference>
<dbReference type="EMBL" id="JAGQKY010000116">
    <property type="protein sequence ID" value="MCA9397722.1"/>
    <property type="molecule type" value="Genomic_DNA"/>
</dbReference>
<dbReference type="PRINTS" id="PR01159">
    <property type="entry name" value="DNAGYRASEB"/>
</dbReference>
<feature type="domain" description="Histidine kinase/HSP90-like ATPase" evidence="10">
    <location>
        <begin position="33"/>
        <end position="190"/>
    </location>
</feature>
<evidence type="ECO:0000256" key="3">
    <source>
        <dbReference type="ARBA" id="ARBA00010708"/>
    </source>
</evidence>
<dbReference type="InterPro" id="IPR013506">
    <property type="entry name" value="Topo_IIA_bsu_dom2"/>
</dbReference>
<dbReference type="AlphaFoldDB" id="A0A955RX33"/>
<comment type="similarity">
    <text evidence="3">Belongs to the type II topoisomerase GyrB family.</text>
</comment>
<accession>A0A955RX33</accession>
<evidence type="ECO:0000313" key="12">
    <source>
        <dbReference type="Proteomes" id="UP000699691"/>
    </source>
</evidence>
<sequence>MSDTKAKYDASSIQVLEGLEPVRKRPGMYIGDTGEYGFHHLLREIINNAVDEGLAERASLAAITFHTDGSVTVLDDGDGIPVDVMPKYGKSALEVMMTKLHSGGKFEGDAYKVSGGLHGVGISVANALSEATTFYVKKEGSYYKQDYSRGDVKSDLLTITEKDIPKEHPAYRLTNMPSGTVVTFKPDPQIFGELQFDFDRIKKLLRNYAFLTSNMRFELRDERTQPLPTEYGFHFEGGLSSFVRYINKSHTPIIPKPLFIEGEQDKIHVEVSLQYHNDYHTDILSFTNNIETKEGGFHETGF</sequence>
<dbReference type="InterPro" id="IPR036890">
    <property type="entry name" value="HATPase_C_sf"/>
</dbReference>
<dbReference type="PANTHER" id="PTHR45866:SF1">
    <property type="entry name" value="DNA GYRASE SUBUNIT B, MITOCHONDRIAL"/>
    <property type="match status" value="1"/>
</dbReference>
<comment type="cofactor">
    <cofactor evidence="2">
        <name>Mg(2+)</name>
        <dbReference type="ChEBI" id="CHEBI:18420"/>
    </cofactor>
</comment>
<dbReference type="InterPro" id="IPR014721">
    <property type="entry name" value="Ribsml_uS5_D2-typ_fold_subgr"/>
</dbReference>
<keyword evidence="7" id="KW-0799">Topoisomerase</keyword>
<dbReference type="Pfam" id="PF00204">
    <property type="entry name" value="DNA_gyraseB"/>
    <property type="match status" value="1"/>
</dbReference>
<dbReference type="Proteomes" id="UP000699691">
    <property type="component" value="Unassembled WGS sequence"/>
</dbReference>
<reference evidence="11" key="2">
    <citation type="journal article" date="2021" name="Microbiome">
        <title>Successional dynamics and alternative stable states in a saline activated sludge microbial community over 9 years.</title>
        <authorList>
            <person name="Wang Y."/>
            <person name="Ye J."/>
            <person name="Ju F."/>
            <person name="Liu L."/>
            <person name="Boyd J.A."/>
            <person name="Deng Y."/>
            <person name="Parks D.H."/>
            <person name="Jiang X."/>
            <person name="Yin X."/>
            <person name="Woodcroft B.J."/>
            <person name="Tyson G.W."/>
            <person name="Hugenholtz P."/>
            <person name="Polz M.F."/>
            <person name="Zhang T."/>
        </authorList>
    </citation>
    <scope>NUCLEOTIDE SEQUENCE</scope>
    <source>
        <strain evidence="11">HKST-UBA02</strain>
    </source>
</reference>
<keyword evidence="9" id="KW-0413">Isomerase</keyword>
<comment type="catalytic activity">
    <reaction evidence="1">
        <text>ATP-dependent breakage, passage and rejoining of double-stranded DNA.</text>
        <dbReference type="EC" id="5.6.2.2"/>
    </reaction>
</comment>
<organism evidence="11 12">
    <name type="scientific">candidate division WWE3 bacterium</name>
    <dbReference type="NCBI Taxonomy" id="2053526"/>
    <lineage>
        <taxon>Bacteria</taxon>
        <taxon>Katanobacteria</taxon>
    </lineage>
</organism>
<dbReference type="InterPro" id="IPR003594">
    <property type="entry name" value="HATPase_dom"/>
</dbReference>
<dbReference type="PRINTS" id="PR00418">
    <property type="entry name" value="TPI2FAMILY"/>
</dbReference>
<dbReference type="Gene3D" id="3.30.230.10">
    <property type="match status" value="1"/>
</dbReference>
<dbReference type="GO" id="GO:0003677">
    <property type="term" value="F:DNA binding"/>
    <property type="evidence" value="ECO:0007669"/>
    <property type="project" value="UniProtKB-KW"/>
</dbReference>
<evidence type="ECO:0000256" key="6">
    <source>
        <dbReference type="ARBA" id="ARBA00022840"/>
    </source>
</evidence>
<gene>
    <name evidence="11" type="ORF">KC573_02735</name>
</gene>
<dbReference type="EC" id="5.6.2.2" evidence="4"/>
<evidence type="ECO:0000313" key="11">
    <source>
        <dbReference type="EMBL" id="MCA9397722.1"/>
    </source>
</evidence>
<dbReference type="InterPro" id="IPR001241">
    <property type="entry name" value="Topo_IIA"/>
</dbReference>
<keyword evidence="5" id="KW-0547">Nucleotide-binding</keyword>
<dbReference type="SMART" id="SM00433">
    <property type="entry name" value="TOP2c"/>
    <property type="match status" value="1"/>
</dbReference>
<keyword evidence="6" id="KW-0067">ATP-binding</keyword>
<dbReference type="SUPFAM" id="SSF54211">
    <property type="entry name" value="Ribosomal protein S5 domain 2-like"/>
    <property type="match status" value="1"/>
</dbReference>
<feature type="non-terminal residue" evidence="11">
    <location>
        <position position="302"/>
    </location>
</feature>
<evidence type="ECO:0000256" key="7">
    <source>
        <dbReference type="ARBA" id="ARBA00023029"/>
    </source>
</evidence>
<dbReference type="Pfam" id="PF02518">
    <property type="entry name" value="HATPase_c"/>
    <property type="match status" value="1"/>
</dbReference>
<dbReference type="GO" id="GO:0006265">
    <property type="term" value="P:DNA topological change"/>
    <property type="evidence" value="ECO:0007669"/>
    <property type="project" value="InterPro"/>
</dbReference>